<gene>
    <name evidence="3" type="ORF">COL8621_00580</name>
</gene>
<dbReference type="GO" id="GO:0004806">
    <property type="term" value="F:triacylglycerol lipase activity"/>
    <property type="evidence" value="ECO:0007669"/>
    <property type="project" value="UniProtKB-EC"/>
</dbReference>
<dbReference type="GO" id="GO:0005509">
    <property type="term" value="F:calcium ion binding"/>
    <property type="evidence" value="ECO:0007669"/>
    <property type="project" value="InterPro"/>
</dbReference>
<dbReference type="AlphaFoldDB" id="A0A238JM10"/>
<dbReference type="EC" id="3.1.1.3" evidence="3"/>
<dbReference type="PRINTS" id="PR00313">
    <property type="entry name" value="CABNDNGRPT"/>
</dbReference>
<dbReference type="InterPro" id="IPR011049">
    <property type="entry name" value="Serralysin-like_metalloprot_C"/>
</dbReference>
<dbReference type="PANTHER" id="PTHR38340">
    <property type="entry name" value="S-LAYER PROTEIN"/>
    <property type="match status" value="1"/>
</dbReference>
<dbReference type="EMBL" id="FXYE01000001">
    <property type="protein sequence ID" value="SMX31709.1"/>
    <property type="molecule type" value="Genomic_DNA"/>
</dbReference>
<accession>A0A238JM10</accession>
<dbReference type="Proteomes" id="UP000202922">
    <property type="component" value="Unassembled WGS sequence"/>
</dbReference>
<dbReference type="SUPFAM" id="SSF53474">
    <property type="entry name" value="alpha/beta-Hydrolases"/>
    <property type="match status" value="1"/>
</dbReference>
<dbReference type="Gene3D" id="2.150.10.10">
    <property type="entry name" value="Serralysin-like metalloprotease, C-terminal"/>
    <property type="match status" value="1"/>
</dbReference>
<keyword evidence="3" id="KW-0378">Hydrolase</keyword>
<dbReference type="InterPro" id="IPR050557">
    <property type="entry name" value="RTX_toxin/Mannuronan_C5-epim"/>
</dbReference>
<evidence type="ECO:0000256" key="1">
    <source>
        <dbReference type="ARBA" id="ARBA00004613"/>
    </source>
</evidence>
<organism evidence="3 4">
    <name type="scientific">Actibacterium lipolyticum</name>
    <dbReference type="NCBI Taxonomy" id="1524263"/>
    <lineage>
        <taxon>Bacteria</taxon>
        <taxon>Pseudomonadati</taxon>
        <taxon>Pseudomonadota</taxon>
        <taxon>Alphaproteobacteria</taxon>
        <taxon>Rhodobacterales</taxon>
        <taxon>Roseobacteraceae</taxon>
        <taxon>Actibacterium</taxon>
    </lineage>
</organism>
<dbReference type="SUPFAM" id="SSF51120">
    <property type="entry name" value="beta-Roll"/>
    <property type="match status" value="2"/>
</dbReference>
<dbReference type="Pfam" id="PF00353">
    <property type="entry name" value="HemolysinCabind"/>
    <property type="match status" value="2"/>
</dbReference>
<dbReference type="RefSeq" id="WP_141137809.1">
    <property type="nucleotide sequence ID" value="NZ_FXYE01000001.1"/>
</dbReference>
<dbReference type="InterPro" id="IPR029058">
    <property type="entry name" value="AB_hydrolase_fold"/>
</dbReference>
<dbReference type="GO" id="GO:0005576">
    <property type="term" value="C:extracellular region"/>
    <property type="evidence" value="ECO:0007669"/>
    <property type="project" value="UniProtKB-SubCell"/>
</dbReference>
<comment type="subcellular location">
    <subcellularLocation>
        <location evidence="1">Secreted</location>
    </subcellularLocation>
</comment>
<dbReference type="InterPro" id="IPR018511">
    <property type="entry name" value="Hemolysin-typ_Ca-bd_CS"/>
</dbReference>
<name>A0A238JM10_9RHOB</name>
<sequence>MGIFDYKGRDASAEIAEAYQLASYANVAKFETLLDIFVPSAPDLPDDWVLIDPETLGVDPAMMNGAGFYTGENSSAAEAQIVGKYDDAGNLIKISITYAGTNGVLDIADYPAMLADDYVAEFDYLLAAVAEFAQGQGMTGEDVVVTGYSLGAGAVNNMATIKEDAYGGFFDNSDYFAFAVPKITEDPDVLNIGFENDVVHRIGSTGTDFWELALSGGFNEDVDYSNTTGNLVQFNGYYAQDFYDIGPWSILNVPEGWFAHVLGAFTNPITTMTRSNFAADMEIDSVIVVSQLTDFEASLYWVEDKTVSFTTRDHNERAFLLGTENDDKIRDGESDDFLDGFEGDDRFDLGTGNDTVHGGAGTDRVDMAGNVGDYEFVRLSDGRVFAIDTTGDNGVEELIELEELDFGWHEYRLDADELDATSWFTSDRSYSSATEGSTGGDVMAGGNGRDRLFGLEGDDTLSGGAGDDFLHGDSGKDTLTGGTGNDMLLGGAGDDLLIADQGTDILSGGLGADVFDLRLSDEAVITDLNPGGHDDGDVILLSSAQAASVNAALASAAQYGNDVRLSLNGIDVTLENTSLNDLSADDFLIV</sequence>
<dbReference type="OrthoDB" id="7759198at2"/>
<evidence type="ECO:0000313" key="3">
    <source>
        <dbReference type="EMBL" id="SMX31709.1"/>
    </source>
</evidence>
<reference evidence="4" key="1">
    <citation type="submission" date="2017-05" db="EMBL/GenBank/DDBJ databases">
        <authorList>
            <person name="Rodrigo-Torres L."/>
            <person name="Arahal R. D."/>
            <person name="Lucena T."/>
        </authorList>
    </citation>
    <scope>NUCLEOTIDE SEQUENCE [LARGE SCALE GENOMIC DNA]</scope>
    <source>
        <strain evidence="4">CECT 8621</strain>
    </source>
</reference>
<dbReference type="PROSITE" id="PS00330">
    <property type="entry name" value="HEMOLYSIN_CALCIUM"/>
    <property type="match status" value="2"/>
</dbReference>
<proteinExistence type="predicted"/>
<keyword evidence="2" id="KW-0964">Secreted</keyword>
<dbReference type="Gene3D" id="3.40.50.1820">
    <property type="entry name" value="alpha/beta hydrolase"/>
    <property type="match status" value="1"/>
</dbReference>
<evidence type="ECO:0000313" key="4">
    <source>
        <dbReference type="Proteomes" id="UP000202922"/>
    </source>
</evidence>
<dbReference type="PANTHER" id="PTHR38340:SF1">
    <property type="entry name" value="S-LAYER PROTEIN"/>
    <property type="match status" value="1"/>
</dbReference>
<dbReference type="InterPro" id="IPR001343">
    <property type="entry name" value="Hemolysn_Ca-bd"/>
</dbReference>
<protein>
    <submittedName>
        <fullName evidence="3">Lipase</fullName>
        <ecNumber evidence="3">3.1.1.3</ecNumber>
    </submittedName>
</protein>
<evidence type="ECO:0000256" key="2">
    <source>
        <dbReference type="ARBA" id="ARBA00022525"/>
    </source>
</evidence>
<keyword evidence="4" id="KW-1185">Reference proteome</keyword>